<evidence type="ECO:0000313" key="1">
    <source>
        <dbReference type="Proteomes" id="UP000694843"/>
    </source>
</evidence>
<dbReference type="OrthoDB" id="6394394at2759"/>
<organism evidence="1 2">
    <name type="scientific">Hyalella azteca</name>
    <name type="common">Amphipod</name>
    <dbReference type="NCBI Taxonomy" id="294128"/>
    <lineage>
        <taxon>Eukaryota</taxon>
        <taxon>Metazoa</taxon>
        <taxon>Ecdysozoa</taxon>
        <taxon>Arthropoda</taxon>
        <taxon>Crustacea</taxon>
        <taxon>Multicrustacea</taxon>
        <taxon>Malacostraca</taxon>
        <taxon>Eumalacostraca</taxon>
        <taxon>Peracarida</taxon>
        <taxon>Amphipoda</taxon>
        <taxon>Senticaudata</taxon>
        <taxon>Talitrida</taxon>
        <taxon>Talitroidea</taxon>
        <taxon>Hyalellidae</taxon>
        <taxon>Hyalella</taxon>
    </lineage>
</organism>
<accession>A0A979FI35</accession>
<dbReference type="AlphaFoldDB" id="A0A979FI35"/>
<reference evidence="2" key="1">
    <citation type="submission" date="2025-08" db="UniProtKB">
        <authorList>
            <consortium name="RefSeq"/>
        </authorList>
    </citation>
    <scope>IDENTIFICATION</scope>
    <source>
        <tissue evidence="2">Whole organism</tissue>
    </source>
</reference>
<gene>
    <name evidence="2" type="primary">LOC125177934</name>
</gene>
<dbReference type="Proteomes" id="UP000694843">
    <property type="component" value="Unplaced"/>
</dbReference>
<evidence type="ECO:0000313" key="2">
    <source>
        <dbReference type="RefSeq" id="XP_047736619.1"/>
    </source>
</evidence>
<sequence length="258" mass="28052">MKLDFLVRNVKVIIGLSACLHHVLSTILSGTYQQFALADEPRYRTVCQPVVFPLQPQLKIQNTILCYSFCIRNSSCTIFSVAGNMCSLWSFQTDPSYGAVTMLRPTVVAYWPKRTAPVTVIDIAMGKPVSVGSTSGGFGPGIMMTAGTTCYQTWKDCFCSGGSDNWAVVDLQAEVPIRKVVITGPTLGLVSYFENVTLRAGVTGQTTDPFIGQTLSTPATMSYPTYTFAIADGNVRYLRLQNEVASFGICACKVQAFL</sequence>
<protein>
    <submittedName>
        <fullName evidence="2">Uncharacterized protein LOC125177934</fullName>
    </submittedName>
</protein>
<dbReference type="SUPFAM" id="SSF49785">
    <property type="entry name" value="Galactose-binding domain-like"/>
    <property type="match status" value="1"/>
</dbReference>
<dbReference type="Gene3D" id="2.60.120.260">
    <property type="entry name" value="Galactose-binding domain-like"/>
    <property type="match status" value="1"/>
</dbReference>
<dbReference type="KEGG" id="hazt:125177934"/>
<dbReference type="GeneID" id="125177934"/>
<proteinExistence type="predicted"/>
<name>A0A979FI35_HYAAZ</name>
<dbReference type="RefSeq" id="XP_047736619.1">
    <property type="nucleotide sequence ID" value="XM_047880663.1"/>
</dbReference>
<keyword evidence="1" id="KW-1185">Reference proteome</keyword>
<dbReference type="InterPro" id="IPR008979">
    <property type="entry name" value="Galactose-bd-like_sf"/>
</dbReference>